<evidence type="ECO:0000256" key="1">
    <source>
        <dbReference type="SAM" id="Phobius"/>
    </source>
</evidence>
<evidence type="ECO:0000259" key="2">
    <source>
        <dbReference type="Pfam" id="PF07819"/>
    </source>
</evidence>
<dbReference type="InterPro" id="IPR029058">
    <property type="entry name" value="AB_hydrolase_fold"/>
</dbReference>
<dbReference type="PANTHER" id="PTHR47909:SF2">
    <property type="entry name" value="GPI INOSITOL-DEACYLASE"/>
    <property type="match status" value="1"/>
</dbReference>
<gene>
    <name evidence="3" type="ORF">ACFPO9_18110</name>
</gene>
<dbReference type="Gene3D" id="3.40.50.1820">
    <property type="entry name" value="alpha/beta hydrolase"/>
    <property type="match status" value="1"/>
</dbReference>
<dbReference type="InterPro" id="IPR012908">
    <property type="entry name" value="PGAP1-ab_dom-like"/>
</dbReference>
<dbReference type="RefSeq" id="WP_379773021.1">
    <property type="nucleotide sequence ID" value="NZ_JBHSMZ010000015.1"/>
</dbReference>
<evidence type="ECO:0000313" key="4">
    <source>
        <dbReference type="Proteomes" id="UP001596086"/>
    </source>
</evidence>
<accession>A0ABW0S389</accession>
<protein>
    <submittedName>
        <fullName evidence="3">Esterase/lipase family protein</fullName>
    </submittedName>
</protein>
<evidence type="ECO:0000313" key="3">
    <source>
        <dbReference type="EMBL" id="MFC5550435.1"/>
    </source>
</evidence>
<sequence length="304" mass="32322">MKSARQLSRTLLLVQLGAATLIAWAAMARFGMAGWQAALTGAASVVLVRLLINMNNFAMAARFASATPPGFHLGFMGRLRLLAEEFRASMLVTSWQLPRAGAATRIYPDSRHPPVLLIHGYGCNSGYWAHLTPLLDAARISHASVDLEPVAGDIDGYVPLVERAVHALQAATGARQIAIVAHSMGGLVARAWMRAHGTAAVARVITLGSPHHGTALARFGLGRNALQMRDDSAWLRALADGEDAATRALVSSLYTHHDNIVSPRESSRLEGARNLEFGGVGHVALGSNPRVLAAVMRELAALVS</sequence>
<comment type="caution">
    <text evidence="3">The sequence shown here is derived from an EMBL/GenBank/DDBJ whole genome shotgun (WGS) entry which is preliminary data.</text>
</comment>
<keyword evidence="4" id="KW-1185">Reference proteome</keyword>
<feature type="transmembrane region" description="Helical" evidence="1">
    <location>
        <begin position="35"/>
        <end position="52"/>
    </location>
</feature>
<dbReference type="PANTHER" id="PTHR47909">
    <property type="entry name" value="ALPHA/BETA-HYDROLASES SUPERFAMILY PROTEIN"/>
    <property type="match status" value="1"/>
</dbReference>
<proteinExistence type="predicted"/>
<reference evidence="4" key="1">
    <citation type="journal article" date="2019" name="Int. J. Syst. Evol. Microbiol.">
        <title>The Global Catalogue of Microorganisms (GCM) 10K type strain sequencing project: providing services to taxonomists for standard genome sequencing and annotation.</title>
        <authorList>
            <consortium name="The Broad Institute Genomics Platform"/>
            <consortium name="The Broad Institute Genome Sequencing Center for Infectious Disease"/>
            <person name="Wu L."/>
            <person name="Ma J."/>
        </authorList>
    </citation>
    <scope>NUCLEOTIDE SEQUENCE [LARGE SCALE GENOMIC DNA]</scope>
    <source>
        <strain evidence="4">CGMCC 4.5798</strain>
    </source>
</reference>
<name>A0ABW0S389_9BURK</name>
<dbReference type="Pfam" id="PF07819">
    <property type="entry name" value="PGAP1"/>
    <property type="match status" value="1"/>
</dbReference>
<organism evidence="3 4">
    <name type="scientific">Massilia aerilata</name>
    <dbReference type="NCBI Taxonomy" id="453817"/>
    <lineage>
        <taxon>Bacteria</taxon>
        <taxon>Pseudomonadati</taxon>
        <taxon>Pseudomonadota</taxon>
        <taxon>Betaproteobacteria</taxon>
        <taxon>Burkholderiales</taxon>
        <taxon>Oxalobacteraceae</taxon>
        <taxon>Telluria group</taxon>
        <taxon>Massilia</taxon>
    </lineage>
</organism>
<keyword evidence="1" id="KW-1133">Transmembrane helix</keyword>
<keyword evidence="1" id="KW-0812">Transmembrane</keyword>
<dbReference type="EMBL" id="JBHSMZ010000015">
    <property type="protein sequence ID" value="MFC5550435.1"/>
    <property type="molecule type" value="Genomic_DNA"/>
</dbReference>
<dbReference type="SUPFAM" id="SSF53474">
    <property type="entry name" value="alpha/beta-Hydrolases"/>
    <property type="match status" value="1"/>
</dbReference>
<feature type="domain" description="GPI inositol-deacylase PGAP1-like alpha/beta" evidence="2">
    <location>
        <begin position="170"/>
        <end position="241"/>
    </location>
</feature>
<keyword evidence="1" id="KW-0472">Membrane</keyword>
<dbReference type="Proteomes" id="UP001596086">
    <property type="component" value="Unassembled WGS sequence"/>
</dbReference>